<name>A0AAN9A553_HALRR</name>
<evidence type="ECO:0000256" key="1">
    <source>
        <dbReference type="SAM" id="MobiDB-lite"/>
    </source>
</evidence>
<accession>A0AAN9A553</accession>
<reference evidence="2 3" key="1">
    <citation type="submission" date="2023-11" db="EMBL/GenBank/DDBJ databases">
        <title>Halocaridina rubra genome assembly.</title>
        <authorList>
            <person name="Smith C."/>
        </authorList>
    </citation>
    <scope>NUCLEOTIDE SEQUENCE [LARGE SCALE GENOMIC DNA]</scope>
    <source>
        <strain evidence="2">EP-1</strain>
        <tissue evidence="2">Whole</tissue>
    </source>
</reference>
<comment type="caution">
    <text evidence="2">The sequence shown here is derived from an EMBL/GenBank/DDBJ whole genome shotgun (WGS) entry which is preliminary data.</text>
</comment>
<dbReference type="AlphaFoldDB" id="A0AAN9A553"/>
<protein>
    <submittedName>
        <fullName evidence="2">Uncharacterized protein</fullName>
    </submittedName>
</protein>
<dbReference type="EMBL" id="JAXCGZ010011541">
    <property type="protein sequence ID" value="KAK7074544.1"/>
    <property type="molecule type" value="Genomic_DNA"/>
</dbReference>
<sequence>MSGGFKKSWSFFGPRRPHSDDYLGQHYQPNSPNIRVNLQHRFSEGRHDNMHMKWRARRPLPPLPPPTRAPGQSSQYPEENVPRPMPRHKSFDFNRLGTIQSHYSNIENIQCPQNHDPKLGNAARSSFPRRPLQELPSGVAPIWSTFQENVNQLKPQTSKILHKGGKKMNRALQGVRTSFSAFTQIFRNSTRRRYKLDGGGTPTHTPRRTPARPVRQTPGKLYTPFDVSTPRTPYSFAKGPKRLQTATPRRIIYGNENRAMIRTPQHPSRAPPNYCQWNQFHSPSQNFEQDVTAMNQGMGDLERVSNVIVANTTGRWMQYR</sequence>
<feature type="region of interest" description="Disordered" evidence="1">
    <location>
        <begin position="193"/>
        <end position="242"/>
    </location>
</feature>
<feature type="compositionally biased region" description="Pro residues" evidence="1">
    <location>
        <begin position="59"/>
        <end position="68"/>
    </location>
</feature>
<keyword evidence="3" id="KW-1185">Reference proteome</keyword>
<dbReference type="Proteomes" id="UP001381693">
    <property type="component" value="Unassembled WGS sequence"/>
</dbReference>
<organism evidence="2 3">
    <name type="scientific">Halocaridina rubra</name>
    <name type="common">Hawaiian red shrimp</name>
    <dbReference type="NCBI Taxonomy" id="373956"/>
    <lineage>
        <taxon>Eukaryota</taxon>
        <taxon>Metazoa</taxon>
        <taxon>Ecdysozoa</taxon>
        <taxon>Arthropoda</taxon>
        <taxon>Crustacea</taxon>
        <taxon>Multicrustacea</taxon>
        <taxon>Malacostraca</taxon>
        <taxon>Eumalacostraca</taxon>
        <taxon>Eucarida</taxon>
        <taxon>Decapoda</taxon>
        <taxon>Pleocyemata</taxon>
        <taxon>Caridea</taxon>
        <taxon>Atyoidea</taxon>
        <taxon>Atyidae</taxon>
        <taxon>Halocaridina</taxon>
    </lineage>
</organism>
<evidence type="ECO:0000313" key="2">
    <source>
        <dbReference type="EMBL" id="KAK7074544.1"/>
    </source>
</evidence>
<feature type="region of interest" description="Disordered" evidence="1">
    <location>
        <begin position="56"/>
        <end position="90"/>
    </location>
</feature>
<evidence type="ECO:0000313" key="3">
    <source>
        <dbReference type="Proteomes" id="UP001381693"/>
    </source>
</evidence>
<proteinExistence type="predicted"/>
<gene>
    <name evidence="2" type="ORF">SK128_018985</name>
</gene>